<feature type="domain" description="Methyltransferase type 11" evidence="5">
    <location>
        <begin position="62"/>
        <end position="149"/>
    </location>
</feature>
<protein>
    <submittedName>
        <fullName evidence="6">Methyltransferase type 11</fullName>
    </submittedName>
</protein>
<keyword evidence="2 6" id="KW-0489">Methyltransferase</keyword>
<comment type="similarity">
    <text evidence="1">Belongs to the methyltransferase superfamily.</text>
</comment>
<dbReference type="GO" id="GO:0008757">
    <property type="term" value="F:S-adenosylmethionine-dependent methyltransferase activity"/>
    <property type="evidence" value="ECO:0007669"/>
    <property type="project" value="InterPro"/>
</dbReference>
<reference evidence="6 7" key="1">
    <citation type="submission" date="2021-01" db="EMBL/GenBank/DDBJ databases">
        <title>Whole genome shotgun sequence of Planobispora siamensis NBRC 107568.</title>
        <authorList>
            <person name="Komaki H."/>
            <person name="Tamura T."/>
        </authorList>
    </citation>
    <scope>NUCLEOTIDE SEQUENCE [LARGE SCALE GENOMIC DNA]</scope>
    <source>
        <strain evidence="6 7">NBRC 107568</strain>
    </source>
</reference>
<proteinExistence type="inferred from homology"/>
<dbReference type="AlphaFoldDB" id="A0A8J3WL93"/>
<evidence type="ECO:0000313" key="6">
    <source>
        <dbReference type="EMBL" id="GIH93380.1"/>
    </source>
</evidence>
<dbReference type="EMBL" id="BOOJ01000032">
    <property type="protein sequence ID" value="GIH93380.1"/>
    <property type="molecule type" value="Genomic_DNA"/>
</dbReference>
<dbReference type="InterPro" id="IPR029063">
    <property type="entry name" value="SAM-dependent_MTases_sf"/>
</dbReference>
<evidence type="ECO:0000313" key="7">
    <source>
        <dbReference type="Proteomes" id="UP000619788"/>
    </source>
</evidence>
<evidence type="ECO:0000256" key="4">
    <source>
        <dbReference type="SAM" id="MobiDB-lite"/>
    </source>
</evidence>
<dbReference type="InterPro" id="IPR013216">
    <property type="entry name" value="Methyltransf_11"/>
</dbReference>
<dbReference type="Gene3D" id="3.40.50.150">
    <property type="entry name" value="Vaccinia Virus protein VP39"/>
    <property type="match status" value="1"/>
</dbReference>
<dbReference type="InterPro" id="IPR051052">
    <property type="entry name" value="Diverse_substrate_MTase"/>
</dbReference>
<dbReference type="RefSeq" id="WP_204065543.1">
    <property type="nucleotide sequence ID" value="NZ_BOOJ01000032.1"/>
</dbReference>
<evidence type="ECO:0000256" key="1">
    <source>
        <dbReference type="ARBA" id="ARBA00008361"/>
    </source>
</evidence>
<sequence>MPTISRGHVPPPEHSPGREPHRAREIAESFGADAGRYDRTRPAYPEALVEAVVSASPGPEILDVGAGTGIEARQLQAAGCTVLGVEPDERMAEFARRTGVEVEVATFEAWDPAGRTFDAVVAGQAWHWVDPVAGAAKAARVLRPGGLLAAFWHVFQLPPDVAEAFAEAYRRAVPDSPFDFRAAMSAPDTYQGLLAKVVDGIREAGAFGEPEQWRFDWERSYTREEWLDQMPTSGALTRLPPDALAEVLESVGAAVDAMGGAFTMRYATVAVATTRTGTAGTGPRA</sequence>
<dbReference type="Pfam" id="PF08241">
    <property type="entry name" value="Methyltransf_11"/>
    <property type="match status" value="1"/>
</dbReference>
<evidence type="ECO:0000256" key="3">
    <source>
        <dbReference type="ARBA" id="ARBA00022679"/>
    </source>
</evidence>
<dbReference type="PANTHER" id="PTHR44942">
    <property type="entry name" value="METHYLTRANSF_11 DOMAIN-CONTAINING PROTEIN"/>
    <property type="match status" value="1"/>
</dbReference>
<accession>A0A8J3WL93</accession>
<gene>
    <name evidence="6" type="ORF">Psi01_40100</name>
</gene>
<keyword evidence="3" id="KW-0808">Transferase</keyword>
<organism evidence="6 7">
    <name type="scientific">Planobispora siamensis</name>
    <dbReference type="NCBI Taxonomy" id="936338"/>
    <lineage>
        <taxon>Bacteria</taxon>
        <taxon>Bacillati</taxon>
        <taxon>Actinomycetota</taxon>
        <taxon>Actinomycetes</taxon>
        <taxon>Streptosporangiales</taxon>
        <taxon>Streptosporangiaceae</taxon>
        <taxon>Planobispora</taxon>
    </lineage>
</organism>
<dbReference type="PANTHER" id="PTHR44942:SF4">
    <property type="entry name" value="METHYLTRANSFERASE TYPE 11 DOMAIN-CONTAINING PROTEIN"/>
    <property type="match status" value="1"/>
</dbReference>
<comment type="caution">
    <text evidence="6">The sequence shown here is derived from an EMBL/GenBank/DDBJ whole genome shotgun (WGS) entry which is preliminary data.</text>
</comment>
<name>A0A8J3WL93_9ACTN</name>
<evidence type="ECO:0000256" key="2">
    <source>
        <dbReference type="ARBA" id="ARBA00022603"/>
    </source>
</evidence>
<keyword evidence="7" id="KW-1185">Reference proteome</keyword>
<dbReference type="CDD" id="cd02440">
    <property type="entry name" value="AdoMet_MTases"/>
    <property type="match status" value="1"/>
</dbReference>
<dbReference type="Proteomes" id="UP000619788">
    <property type="component" value="Unassembled WGS sequence"/>
</dbReference>
<dbReference type="SUPFAM" id="SSF53335">
    <property type="entry name" value="S-adenosyl-L-methionine-dependent methyltransferases"/>
    <property type="match status" value="1"/>
</dbReference>
<evidence type="ECO:0000259" key="5">
    <source>
        <dbReference type="Pfam" id="PF08241"/>
    </source>
</evidence>
<feature type="region of interest" description="Disordered" evidence="4">
    <location>
        <begin position="1"/>
        <end position="23"/>
    </location>
</feature>
<dbReference type="GO" id="GO:0032259">
    <property type="term" value="P:methylation"/>
    <property type="evidence" value="ECO:0007669"/>
    <property type="project" value="UniProtKB-KW"/>
</dbReference>